<proteinExistence type="predicted"/>
<gene>
    <name evidence="1" type="ORF">NDU88_009902</name>
</gene>
<dbReference type="Proteomes" id="UP001066276">
    <property type="component" value="Chromosome 7"/>
</dbReference>
<evidence type="ECO:0000313" key="1">
    <source>
        <dbReference type="EMBL" id="KAJ1131567.1"/>
    </source>
</evidence>
<dbReference type="AlphaFoldDB" id="A0AAV7PWN5"/>
<comment type="caution">
    <text evidence="1">The sequence shown here is derived from an EMBL/GenBank/DDBJ whole genome shotgun (WGS) entry which is preliminary data.</text>
</comment>
<reference evidence="1" key="1">
    <citation type="journal article" date="2022" name="bioRxiv">
        <title>Sequencing and chromosome-scale assembly of the giantPleurodeles waltlgenome.</title>
        <authorList>
            <person name="Brown T."/>
            <person name="Elewa A."/>
            <person name="Iarovenko S."/>
            <person name="Subramanian E."/>
            <person name="Araus A.J."/>
            <person name="Petzold A."/>
            <person name="Susuki M."/>
            <person name="Suzuki K.-i.T."/>
            <person name="Hayashi T."/>
            <person name="Toyoda A."/>
            <person name="Oliveira C."/>
            <person name="Osipova E."/>
            <person name="Leigh N.D."/>
            <person name="Simon A."/>
            <person name="Yun M.H."/>
        </authorList>
    </citation>
    <scope>NUCLEOTIDE SEQUENCE</scope>
    <source>
        <strain evidence="1">20211129_DDA</strain>
        <tissue evidence="1">Liver</tissue>
    </source>
</reference>
<evidence type="ECO:0000313" key="2">
    <source>
        <dbReference type="Proteomes" id="UP001066276"/>
    </source>
</evidence>
<accession>A0AAV7PWN5</accession>
<protein>
    <submittedName>
        <fullName evidence="1">Uncharacterized protein</fullName>
    </submittedName>
</protein>
<organism evidence="1 2">
    <name type="scientific">Pleurodeles waltl</name>
    <name type="common">Iberian ribbed newt</name>
    <dbReference type="NCBI Taxonomy" id="8319"/>
    <lineage>
        <taxon>Eukaryota</taxon>
        <taxon>Metazoa</taxon>
        <taxon>Chordata</taxon>
        <taxon>Craniata</taxon>
        <taxon>Vertebrata</taxon>
        <taxon>Euteleostomi</taxon>
        <taxon>Amphibia</taxon>
        <taxon>Batrachia</taxon>
        <taxon>Caudata</taxon>
        <taxon>Salamandroidea</taxon>
        <taxon>Salamandridae</taxon>
        <taxon>Pleurodelinae</taxon>
        <taxon>Pleurodeles</taxon>
    </lineage>
</organism>
<dbReference type="EMBL" id="JANPWB010000011">
    <property type="protein sequence ID" value="KAJ1131567.1"/>
    <property type="molecule type" value="Genomic_DNA"/>
</dbReference>
<sequence>MHVLGRHAQQLESTLRRLTGSPEHRLRCLSSLCCLRFFDSVFEYKYQAAMSHDKASYEKRHLNRAAKTSAESFQLLRLGTFLDVLLRFVIEQPCELKRFTERVCCRGLKRFTELVCCRGLKHFTERVCCRGLKRFAERVCCRGLKRFTERVRCCGLERLIERVCCRELKRFKTPCSFCLGEN</sequence>
<keyword evidence="2" id="KW-1185">Reference proteome</keyword>
<name>A0AAV7PWN5_PLEWA</name>